<dbReference type="STRING" id="1245748.A0A229YIU6"/>
<dbReference type="Proteomes" id="UP000215289">
    <property type="component" value="Unassembled WGS sequence"/>
</dbReference>
<dbReference type="Pfam" id="PF06884">
    <property type="entry name" value="DUF1264"/>
    <property type="match status" value="1"/>
</dbReference>
<dbReference type="AlphaFoldDB" id="A0A229YIU6"/>
<dbReference type="EMBL" id="NIDN02000243">
    <property type="protein sequence ID" value="RLL93999.1"/>
    <property type="molecule type" value="Genomic_DNA"/>
</dbReference>
<dbReference type="PANTHER" id="PTHR31360">
    <property type="match status" value="1"/>
</dbReference>
<keyword evidence="4" id="KW-1185">Reference proteome</keyword>
<evidence type="ECO:0000313" key="4">
    <source>
        <dbReference type="Proteomes" id="UP000215289"/>
    </source>
</evidence>
<feature type="region of interest" description="Disordered" evidence="2">
    <location>
        <begin position="203"/>
        <end position="222"/>
    </location>
</feature>
<gene>
    <name evidence="3" type="ORF">CFD26_103433</name>
</gene>
<dbReference type="InterPro" id="IPR010686">
    <property type="entry name" value="OBAP-like"/>
</dbReference>
<reference evidence="3 4" key="1">
    <citation type="submission" date="2018-08" db="EMBL/GenBank/DDBJ databases">
        <title>Draft genome sequences of two Aspergillus turcosus clinical strains isolated from bronchoalveolar lavage fluid: one azole-susceptible and the other azole-resistant.</title>
        <authorList>
            <person name="Parent-Michaud M."/>
            <person name="Dufresne P.J."/>
            <person name="Fournier E."/>
            <person name="Martineau C."/>
            <person name="Moreira S."/>
            <person name="Perkins V."/>
            <person name="De Repentigny L."/>
            <person name="Dufresne S.F."/>
        </authorList>
    </citation>
    <scope>NUCLEOTIDE SEQUENCE [LARGE SCALE GENOMIC DNA]</scope>
    <source>
        <strain evidence="3">HMR AF 1038</strain>
    </source>
</reference>
<evidence type="ECO:0000256" key="1">
    <source>
        <dbReference type="ARBA" id="ARBA00009740"/>
    </source>
</evidence>
<proteinExistence type="inferred from homology"/>
<protein>
    <recommendedName>
        <fullName evidence="5">DUF1264 domain protein</fullName>
    </recommendedName>
</protein>
<sequence length="243" mass="27657">MSCHQHIPRDENGVPGSPLTTKSRVLDSGASIVQDFTPVKQICAHLNAFHVYATDPTRCVEANHYYIRQCLIYDSTKPNSRLIGVEYMISPRLFETLPSEERKLWHSHEFEVNSGMLIMPAPSGMPKPAWEAAEQSEMRDLIPLYGKAYHFWQVDRGDPLPLGLPQLMGSFISEERVKLAHPQGLDGLLAERDERFGVDYKAKREKRKAIQPPDLSPDADVMWKMSKDELVQREIGRDESGRT</sequence>
<evidence type="ECO:0000256" key="2">
    <source>
        <dbReference type="SAM" id="MobiDB-lite"/>
    </source>
</evidence>
<name>A0A229YIU6_9EURO</name>
<evidence type="ECO:0000313" key="3">
    <source>
        <dbReference type="EMBL" id="RLL93999.1"/>
    </source>
</evidence>
<organism evidence="3 4">
    <name type="scientific">Aspergillus turcosus</name>
    <dbReference type="NCBI Taxonomy" id="1245748"/>
    <lineage>
        <taxon>Eukaryota</taxon>
        <taxon>Fungi</taxon>
        <taxon>Dikarya</taxon>
        <taxon>Ascomycota</taxon>
        <taxon>Pezizomycotina</taxon>
        <taxon>Eurotiomycetes</taxon>
        <taxon>Eurotiomycetidae</taxon>
        <taxon>Eurotiales</taxon>
        <taxon>Aspergillaceae</taxon>
        <taxon>Aspergillus</taxon>
        <taxon>Aspergillus subgen. Fumigati</taxon>
    </lineage>
</organism>
<accession>A0A229YIU6</accession>
<comment type="caution">
    <text evidence="3">The sequence shown here is derived from an EMBL/GenBank/DDBJ whole genome shotgun (WGS) entry which is preliminary data.</text>
</comment>
<feature type="region of interest" description="Disordered" evidence="2">
    <location>
        <begin position="1"/>
        <end position="21"/>
    </location>
</feature>
<comment type="similarity">
    <text evidence="1">Belongs to the OBAP family.</text>
</comment>
<dbReference type="OrthoDB" id="1901244at2759"/>
<dbReference type="PANTHER" id="PTHR31360:SF0">
    <property type="entry name" value="OIL BODY-ASSOCIATED PROTEIN 1B"/>
    <property type="match status" value="1"/>
</dbReference>
<evidence type="ECO:0008006" key="5">
    <source>
        <dbReference type="Google" id="ProtNLM"/>
    </source>
</evidence>